<dbReference type="OrthoDB" id="9400401at2759"/>
<keyword evidence="3" id="KW-1185">Reference proteome</keyword>
<gene>
    <name evidence="2" type="ORF">llap_46</name>
</gene>
<sequence length="109" mass="12037">MISEEYKYVHGLDQKKCGQQVKGDDLPPLLCSFETLPGVLCSALESPVKERHEPVGASPEEGHEDDQRAGTPPIMAQIERVGVVQPGEEKTQGRSYSSLPVPRRGLQRR</sequence>
<reference evidence="3" key="1">
    <citation type="submission" date="2017-11" db="EMBL/GenBank/DDBJ databases">
        <authorList>
            <person name="Lima N.C."/>
            <person name="Parody-Merino A.M."/>
            <person name="Battley P.F."/>
            <person name="Fidler A.E."/>
            <person name="Prosdocimi F."/>
        </authorList>
    </citation>
    <scope>NUCLEOTIDE SEQUENCE [LARGE SCALE GENOMIC DNA]</scope>
</reference>
<feature type="region of interest" description="Disordered" evidence="1">
    <location>
        <begin position="47"/>
        <end position="109"/>
    </location>
</feature>
<evidence type="ECO:0000313" key="2">
    <source>
        <dbReference type="EMBL" id="PKU49662.1"/>
    </source>
</evidence>
<accession>A0A2I0UUF7</accession>
<name>A0A2I0UUF7_LIMLA</name>
<proteinExistence type="predicted"/>
<organism evidence="2 3">
    <name type="scientific">Limosa lapponica baueri</name>
    <dbReference type="NCBI Taxonomy" id="1758121"/>
    <lineage>
        <taxon>Eukaryota</taxon>
        <taxon>Metazoa</taxon>
        <taxon>Chordata</taxon>
        <taxon>Craniata</taxon>
        <taxon>Vertebrata</taxon>
        <taxon>Euteleostomi</taxon>
        <taxon>Archelosauria</taxon>
        <taxon>Archosauria</taxon>
        <taxon>Dinosauria</taxon>
        <taxon>Saurischia</taxon>
        <taxon>Theropoda</taxon>
        <taxon>Coelurosauria</taxon>
        <taxon>Aves</taxon>
        <taxon>Neognathae</taxon>
        <taxon>Neoaves</taxon>
        <taxon>Charadriiformes</taxon>
        <taxon>Scolopacidae</taxon>
        <taxon>Limosa</taxon>
    </lineage>
</organism>
<evidence type="ECO:0000313" key="3">
    <source>
        <dbReference type="Proteomes" id="UP000233556"/>
    </source>
</evidence>
<dbReference type="EMBL" id="KZ505635">
    <property type="protein sequence ID" value="PKU49662.1"/>
    <property type="molecule type" value="Genomic_DNA"/>
</dbReference>
<reference evidence="3" key="2">
    <citation type="submission" date="2017-12" db="EMBL/GenBank/DDBJ databases">
        <title>Genome sequence of the Bar-tailed Godwit (Limosa lapponica baueri).</title>
        <authorList>
            <person name="Lima N.C.B."/>
            <person name="Parody-Merino A.M."/>
            <person name="Battley P.F."/>
            <person name="Fidler A.E."/>
            <person name="Prosdocimi F."/>
        </authorList>
    </citation>
    <scope>NUCLEOTIDE SEQUENCE [LARGE SCALE GENOMIC DNA]</scope>
</reference>
<dbReference type="AlphaFoldDB" id="A0A2I0UUF7"/>
<dbReference type="Proteomes" id="UP000233556">
    <property type="component" value="Unassembled WGS sequence"/>
</dbReference>
<evidence type="ECO:0000256" key="1">
    <source>
        <dbReference type="SAM" id="MobiDB-lite"/>
    </source>
</evidence>
<protein>
    <submittedName>
        <fullName evidence="2">Protein themis isoform x2</fullName>
    </submittedName>
</protein>